<comment type="caution">
    <text evidence="1">The sequence shown here is derived from an EMBL/GenBank/DDBJ whole genome shotgun (WGS) entry which is preliminary data.</text>
</comment>
<dbReference type="EMBL" id="VDFC01000004">
    <property type="protein sequence ID" value="KAA0942955.1"/>
    <property type="molecule type" value="Genomic_DNA"/>
</dbReference>
<accession>A0A5B0BQ43</accession>
<sequence length="68" mass="7387">MDGVGYMVFFQLLGVCIEFAMSQLVRSRLGLAGMVLLTLAVVGARAGHPRTAWWSAGLFFLLTLQVQA</sequence>
<dbReference type="Proteomes" id="UP000324965">
    <property type="component" value="Unassembled WGS sequence"/>
</dbReference>
<dbReference type="AlphaFoldDB" id="A0A5B0BQ43"/>
<evidence type="ECO:0000313" key="1">
    <source>
        <dbReference type="EMBL" id="KAA0942955.1"/>
    </source>
</evidence>
<organism evidence="1 2">
    <name type="scientific">Streptomyces apricus</name>
    <dbReference type="NCBI Taxonomy" id="1828112"/>
    <lineage>
        <taxon>Bacteria</taxon>
        <taxon>Bacillati</taxon>
        <taxon>Actinomycetota</taxon>
        <taxon>Actinomycetes</taxon>
        <taxon>Kitasatosporales</taxon>
        <taxon>Streptomycetaceae</taxon>
        <taxon>Streptomyces</taxon>
    </lineage>
</organism>
<reference evidence="1 2" key="1">
    <citation type="submission" date="2019-05" db="EMBL/GenBank/DDBJ databases">
        <authorList>
            <person name="Hariharan J."/>
            <person name="Choudoir M.J."/>
            <person name="Diebold P."/>
            <person name="Panke-Buisse K."/>
            <person name="Buckley D.H."/>
        </authorList>
    </citation>
    <scope>NUCLEOTIDE SEQUENCE [LARGE SCALE GENOMIC DNA]</scope>
    <source>
        <strain evidence="1 2">SUN51</strain>
    </source>
</reference>
<dbReference type="OrthoDB" id="3693644at2"/>
<proteinExistence type="predicted"/>
<dbReference type="RefSeq" id="WP_149509366.1">
    <property type="nucleotide sequence ID" value="NZ_VDFC01000004.1"/>
</dbReference>
<name>A0A5B0BQ43_9ACTN</name>
<keyword evidence="2" id="KW-1185">Reference proteome</keyword>
<gene>
    <name evidence="1" type="ORF">FGF04_01785</name>
</gene>
<evidence type="ECO:0000313" key="2">
    <source>
        <dbReference type="Proteomes" id="UP000324965"/>
    </source>
</evidence>
<protein>
    <submittedName>
        <fullName evidence="1">Uncharacterized protein</fullName>
    </submittedName>
</protein>